<sequence>MSLPAADAQPTDLQDWIRRHRNIENRLHHIRDVTFREDQHQARTGTGPAVILDRIAVLRQEKLYGRILDPVGRAVEAIPIDPWAGQL</sequence>
<dbReference type="EMBL" id="BAAAQD010000061">
    <property type="protein sequence ID" value="GAA1576844.1"/>
    <property type="molecule type" value="Genomic_DNA"/>
</dbReference>
<dbReference type="RefSeq" id="WP_344515667.1">
    <property type="nucleotide sequence ID" value="NZ_BAAAQD010000061.1"/>
</dbReference>
<evidence type="ECO:0000313" key="1">
    <source>
        <dbReference type="EMBL" id="GAA1576844.1"/>
    </source>
</evidence>
<evidence type="ECO:0008006" key="3">
    <source>
        <dbReference type="Google" id="ProtNLM"/>
    </source>
</evidence>
<keyword evidence="2" id="KW-1185">Reference proteome</keyword>
<organism evidence="1 2">
    <name type="scientific">Dactylosporangium maewongense</name>
    <dbReference type="NCBI Taxonomy" id="634393"/>
    <lineage>
        <taxon>Bacteria</taxon>
        <taxon>Bacillati</taxon>
        <taxon>Actinomycetota</taxon>
        <taxon>Actinomycetes</taxon>
        <taxon>Micromonosporales</taxon>
        <taxon>Micromonosporaceae</taxon>
        <taxon>Dactylosporangium</taxon>
    </lineage>
</organism>
<proteinExistence type="predicted"/>
<accession>A0ABN2DIP7</accession>
<comment type="caution">
    <text evidence="1">The sequence shown here is derived from an EMBL/GenBank/DDBJ whole genome shotgun (WGS) entry which is preliminary data.</text>
</comment>
<evidence type="ECO:0000313" key="2">
    <source>
        <dbReference type="Proteomes" id="UP001501470"/>
    </source>
</evidence>
<dbReference type="Proteomes" id="UP001501470">
    <property type="component" value="Unassembled WGS sequence"/>
</dbReference>
<gene>
    <name evidence="1" type="ORF">GCM10009827_118330</name>
</gene>
<name>A0ABN2DIP7_9ACTN</name>
<protein>
    <recommendedName>
        <fullName evidence="3">Transposase</fullName>
    </recommendedName>
</protein>
<reference evidence="1 2" key="1">
    <citation type="journal article" date="2019" name="Int. J. Syst. Evol. Microbiol.">
        <title>The Global Catalogue of Microorganisms (GCM) 10K type strain sequencing project: providing services to taxonomists for standard genome sequencing and annotation.</title>
        <authorList>
            <consortium name="The Broad Institute Genomics Platform"/>
            <consortium name="The Broad Institute Genome Sequencing Center for Infectious Disease"/>
            <person name="Wu L."/>
            <person name="Ma J."/>
        </authorList>
    </citation>
    <scope>NUCLEOTIDE SEQUENCE [LARGE SCALE GENOMIC DNA]</scope>
    <source>
        <strain evidence="1 2">JCM 15933</strain>
    </source>
</reference>